<dbReference type="Proteomes" id="UP001589683">
    <property type="component" value="Unassembled WGS sequence"/>
</dbReference>
<dbReference type="EMBL" id="JBHMEA010000033">
    <property type="protein sequence ID" value="MFB9231895.1"/>
    <property type="molecule type" value="Genomic_DNA"/>
</dbReference>
<dbReference type="NCBIfam" id="TIGR01549">
    <property type="entry name" value="HAD-SF-IA-v1"/>
    <property type="match status" value="1"/>
</dbReference>
<dbReference type="SUPFAM" id="SSF56784">
    <property type="entry name" value="HAD-like"/>
    <property type="match status" value="1"/>
</dbReference>
<sequence>MQYTGVLFDKDGTLFHFEHTWSLWAKRLFDDLANGDLIRAIEMAKSVGFDYHTKEFHPESILIACTPDMIAEALAPSVPNQTADQLLVIINAIAEEVPVVEAAPLDPLLTGLRERGMKLGIATNDAEAPARANLKKAGVTEHFDFIAGFDSGFGSKPEPGMLLEFSNSMGLRAKDVVMVGDSAHDLVAGRAAGMATVAVLTGIAKEPELAPHADVVLADIGRLPVWLDR</sequence>
<comment type="catalytic activity">
    <reaction evidence="1">
        <text>2-phosphoglycolate + H2O = glycolate + phosphate</text>
        <dbReference type="Rhea" id="RHEA:14369"/>
        <dbReference type="ChEBI" id="CHEBI:15377"/>
        <dbReference type="ChEBI" id="CHEBI:29805"/>
        <dbReference type="ChEBI" id="CHEBI:43474"/>
        <dbReference type="ChEBI" id="CHEBI:58033"/>
        <dbReference type="EC" id="3.1.3.18"/>
    </reaction>
</comment>
<evidence type="ECO:0000256" key="3">
    <source>
        <dbReference type="ARBA" id="ARBA00006171"/>
    </source>
</evidence>
<proteinExistence type="inferred from homology"/>
<dbReference type="InterPro" id="IPR006439">
    <property type="entry name" value="HAD-SF_hydro_IA"/>
</dbReference>
<dbReference type="Gene3D" id="1.10.150.240">
    <property type="entry name" value="Putative phosphatase, domain 2"/>
    <property type="match status" value="1"/>
</dbReference>
<dbReference type="SFLD" id="SFLDS00003">
    <property type="entry name" value="Haloacid_Dehalogenase"/>
    <property type="match status" value="1"/>
</dbReference>
<evidence type="ECO:0000256" key="1">
    <source>
        <dbReference type="ARBA" id="ARBA00000830"/>
    </source>
</evidence>
<dbReference type="RefSeq" id="WP_213888664.1">
    <property type="nucleotide sequence ID" value="NZ_JAGFNU010000004.1"/>
</dbReference>
<dbReference type="GO" id="GO:0016787">
    <property type="term" value="F:hydrolase activity"/>
    <property type="evidence" value="ECO:0007669"/>
    <property type="project" value="UniProtKB-KW"/>
</dbReference>
<dbReference type="PANTHER" id="PTHR43434:SF1">
    <property type="entry name" value="PHOSPHOGLYCOLATE PHOSPHATASE"/>
    <property type="match status" value="1"/>
</dbReference>
<comment type="pathway">
    <text evidence="2">Organic acid metabolism; glycolate biosynthesis; glycolate from 2-phosphoglycolate: step 1/1.</text>
</comment>
<accession>A0ABV5JEN8</accession>
<dbReference type="PANTHER" id="PTHR43434">
    <property type="entry name" value="PHOSPHOGLYCOLATE PHOSPHATASE"/>
    <property type="match status" value="1"/>
</dbReference>
<organism evidence="5 6">
    <name type="scientific">Pseudohalocynthiibacter aestuariivivens</name>
    <dbReference type="NCBI Taxonomy" id="1591409"/>
    <lineage>
        <taxon>Bacteria</taxon>
        <taxon>Pseudomonadati</taxon>
        <taxon>Pseudomonadota</taxon>
        <taxon>Alphaproteobacteria</taxon>
        <taxon>Rhodobacterales</taxon>
        <taxon>Paracoccaceae</taxon>
        <taxon>Pseudohalocynthiibacter</taxon>
    </lineage>
</organism>
<keyword evidence="5" id="KW-0378">Hydrolase</keyword>
<evidence type="ECO:0000313" key="5">
    <source>
        <dbReference type="EMBL" id="MFB9231895.1"/>
    </source>
</evidence>
<dbReference type="Pfam" id="PF13419">
    <property type="entry name" value="HAD_2"/>
    <property type="match status" value="1"/>
</dbReference>
<evidence type="ECO:0000313" key="6">
    <source>
        <dbReference type="Proteomes" id="UP001589683"/>
    </source>
</evidence>
<gene>
    <name evidence="5" type="ORF">ACFFUT_08865</name>
</gene>
<comment type="caution">
    <text evidence="5">The sequence shown here is derived from an EMBL/GenBank/DDBJ whole genome shotgun (WGS) entry which is preliminary data.</text>
</comment>
<protein>
    <recommendedName>
        <fullName evidence="4">phosphoglycolate phosphatase</fullName>
        <ecNumber evidence="4">3.1.3.18</ecNumber>
    </recommendedName>
</protein>
<keyword evidence="6" id="KW-1185">Reference proteome</keyword>
<evidence type="ECO:0000256" key="4">
    <source>
        <dbReference type="ARBA" id="ARBA00013078"/>
    </source>
</evidence>
<dbReference type="InterPro" id="IPR023198">
    <property type="entry name" value="PGP-like_dom2"/>
</dbReference>
<comment type="similarity">
    <text evidence="3">Belongs to the HAD-like hydrolase superfamily. CbbY/CbbZ/Gph/YieH family.</text>
</comment>
<dbReference type="InterPro" id="IPR036412">
    <property type="entry name" value="HAD-like_sf"/>
</dbReference>
<dbReference type="InterPro" id="IPR023214">
    <property type="entry name" value="HAD_sf"/>
</dbReference>
<dbReference type="InterPro" id="IPR041492">
    <property type="entry name" value="HAD_2"/>
</dbReference>
<reference evidence="5 6" key="1">
    <citation type="submission" date="2024-09" db="EMBL/GenBank/DDBJ databases">
        <authorList>
            <person name="Sun Q."/>
            <person name="Mori K."/>
        </authorList>
    </citation>
    <scope>NUCLEOTIDE SEQUENCE [LARGE SCALE GENOMIC DNA]</scope>
    <source>
        <strain evidence="5 6">CECT 8726</strain>
    </source>
</reference>
<dbReference type="SFLD" id="SFLDG01129">
    <property type="entry name" value="C1.5:_HAD__Beta-PGM__Phosphata"/>
    <property type="match status" value="1"/>
</dbReference>
<dbReference type="Gene3D" id="3.40.50.1000">
    <property type="entry name" value="HAD superfamily/HAD-like"/>
    <property type="match status" value="1"/>
</dbReference>
<dbReference type="InterPro" id="IPR050155">
    <property type="entry name" value="HAD-like_hydrolase_sf"/>
</dbReference>
<evidence type="ECO:0000256" key="2">
    <source>
        <dbReference type="ARBA" id="ARBA00004818"/>
    </source>
</evidence>
<name>A0ABV5JEN8_9RHOB</name>
<dbReference type="EC" id="3.1.3.18" evidence="4"/>